<gene>
    <name evidence="1" type="ORF">PsorP6_016361</name>
</gene>
<reference evidence="1 2" key="1">
    <citation type="journal article" date="2022" name="bioRxiv">
        <title>The genome of the oomycete Peronosclerospora sorghi, a cosmopolitan pathogen of maize and sorghum, is inflated with dispersed pseudogenes.</title>
        <authorList>
            <person name="Fletcher K."/>
            <person name="Martin F."/>
            <person name="Isakeit T."/>
            <person name="Cavanaugh K."/>
            <person name="Magill C."/>
            <person name="Michelmore R."/>
        </authorList>
    </citation>
    <scope>NUCLEOTIDE SEQUENCE [LARGE SCALE GENOMIC DNA]</scope>
    <source>
        <strain evidence="1">P6</strain>
    </source>
</reference>
<proteinExistence type="predicted"/>
<name>A0ACC0VRD9_9STRA</name>
<evidence type="ECO:0000313" key="2">
    <source>
        <dbReference type="Proteomes" id="UP001163321"/>
    </source>
</evidence>
<sequence>MNRLRVRDPMNINGVVRNLPSEILILKLSQNKSLSDDIDLTFIPQSLMPLRKRSNRRRRSSLSKAVRRTGENDKGGSGCNSERDIHLPEHPELCDRQLITCL</sequence>
<dbReference type="EMBL" id="CM047587">
    <property type="protein sequence ID" value="KAI9908510.1"/>
    <property type="molecule type" value="Genomic_DNA"/>
</dbReference>
<comment type="caution">
    <text evidence="1">The sequence shown here is derived from an EMBL/GenBank/DDBJ whole genome shotgun (WGS) entry which is preliminary data.</text>
</comment>
<organism evidence="1 2">
    <name type="scientific">Peronosclerospora sorghi</name>
    <dbReference type="NCBI Taxonomy" id="230839"/>
    <lineage>
        <taxon>Eukaryota</taxon>
        <taxon>Sar</taxon>
        <taxon>Stramenopiles</taxon>
        <taxon>Oomycota</taxon>
        <taxon>Peronosporomycetes</taxon>
        <taxon>Peronosporales</taxon>
        <taxon>Peronosporaceae</taxon>
        <taxon>Peronosclerospora</taxon>
    </lineage>
</organism>
<accession>A0ACC0VRD9</accession>
<keyword evidence="2" id="KW-1185">Reference proteome</keyword>
<dbReference type="Proteomes" id="UP001163321">
    <property type="component" value="Chromosome 8"/>
</dbReference>
<protein>
    <submittedName>
        <fullName evidence="1">Uncharacterized protein</fullName>
    </submittedName>
</protein>
<evidence type="ECO:0000313" key="1">
    <source>
        <dbReference type="EMBL" id="KAI9908510.1"/>
    </source>
</evidence>